<dbReference type="STRING" id="5627.A0A1C7LQT9"/>
<dbReference type="PANTHER" id="PTHR42978">
    <property type="entry name" value="QUORUM-QUENCHING LACTONASE YTNP-RELATED-RELATED"/>
    <property type="match status" value="1"/>
</dbReference>
<keyword evidence="3" id="KW-0479">Metal-binding</keyword>
<evidence type="ECO:0000313" key="7">
    <source>
        <dbReference type="EMBL" id="OBZ67040.1"/>
    </source>
</evidence>
<keyword evidence="8" id="KW-1185">Reference proteome</keyword>
<comment type="caution">
    <text evidence="7">The sequence shown here is derived from an EMBL/GenBank/DDBJ whole genome shotgun (WGS) entry which is preliminary data.</text>
</comment>
<accession>A0A1C7LQT9</accession>
<dbReference type="OMA" id="VENQAYC"/>
<keyword evidence="4" id="KW-0378">Hydrolase</keyword>
<comment type="cofactor">
    <cofactor evidence="1">
        <name>Zn(2+)</name>
        <dbReference type="ChEBI" id="CHEBI:29105"/>
    </cofactor>
</comment>
<evidence type="ECO:0000256" key="3">
    <source>
        <dbReference type="ARBA" id="ARBA00022723"/>
    </source>
</evidence>
<evidence type="ECO:0000256" key="5">
    <source>
        <dbReference type="ARBA" id="ARBA00022833"/>
    </source>
</evidence>
<dbReference type="GO" id="GO:0046872">
    <property type="term" value="F:metal ion binding"/>
    <property type="evidence" value="ECO:0007669"/>
    <property type="project" value="UniProtKB-KW"/>
</dbReference>
<dbReference type="AlphaFoldDB" id="A0A1C7LQT9"/>
<evidence type="ECO:0000313" key="8">
    <source>
        <dbReference type="Proteomes" id="UP000092993"/>
    </source>
</evidence>
<protein>
    <recommendedName>
        <fullName evidence="6">Metallo-beta-lactamase domain-containing protein</fullName>
    </recommendedName>
</protein>
<dbReference type="CDD" id="cd07730">
    <property type="entry name" value="metallo-hydrolase-like_MBL-fold"/>
    <property type="match status" value="1"/>
</dbReference>
<dbReference type="Gene3D" id="3.60.15.10">
    <property type="entry name" value="Ribonuclease Z/Hydroxyacylglutathione hydrolase-like"/>
    <property type="match status" value="1"/>
</dbReference>
<evidence type="ECO:0000256" key="1">
    <source>
        <dbReference type="ARBA" id="ARBA00001947"/>
    </source>
</evidence>
<dbReference type="OrthoDB" id="10250730at2759"/>
<dbReference type="Proteomes" id="UP000092993">
    <property type="component" value="Unassembled WGS sequence"/>
</dbReference>
<dbReference type="GO" id="GO:0016787">
    <property type="term" value="F:hydrolase activity"/>
    <property type="evidence" value="ECO:0007669"/>
    <property type="project" value="UniProtKB-KW"/>
</dbReference>
<organism evidence="7 8">
    <name type="scientific">Grifola frondosa</name>
    <name type="common">Maitake</name>
    <name type="synonym">Polyporus frondosus</name>
    <dbReference type="NCBI Taxonomy" id="5627"/>
    <lineage>
        <taxon>Eukaryota</taxon>
        <taxon>Fungi</taxon>
        <taxon>Dikarya</taxon>
        <taxon>Basidiomycota</taxon>
        <taxon>Agaricomycotina</taxon>
        <taxon>Agaricomycetes</taxon>
        <taxon>Polyporales</taxon>
        <taxon>Grifolaceae</taxon>
        <taxon>Grifola</taxon>
    </lineage>
</organism>
<reference evidence="7 8" key="1">
    <citation type="submission" date="2016-03" db="EMBL/GenBank/DDBJ databases">
        <title>Whole genome sequencing of Grifola frondosa 9006-11.</title>
        <authorList>
            <person name="Min B."/>
            <person name="Park H."/>
            <person name="Kim J.-G."/>
            <person name="Cho H."/>
            <person name="Oh Y.-L."/>
            <person name="Kong W.-S."/>
            <person name="Choi I.-G."/>
        </authorList>
    </citation>
    <scope>NUCLEOTIDE SEQUENCE [LARGE SCALE GENOMIC DNA]</scope>
    <source>
        <strain evidence="7 8">9006-11</strain>
    </source>
</reference>
<comment type="similarity">
    <text evidence="2">Belongs to the metallo-beta-lactamase superfamily.</text>
</comment>
<name>A0A1C7LQT9_GRIFR</name>
<dbReference type="Pfam" id="PF00753">
    <property type="entry name" value="Lactamase_B"/>
    <property type="match status" value="1"/>
</dbReference>
<gene>
    <name evidence="7" type="ORF">A0H81_12864</name>
</gene>
<keyword evidence="5" id="KW-0862">Zinc</keyword>
<proteinExistence type="inferred from homology"/>
<dbReference type="InterPro" id="IPR001279">
    <property type="entry name" value="Metallo-B-lactamas"/>
</dbReference>
<dbReference type="InterPro" id="IPR051013">
    <property type="entry name" value="MBL_superfamily_lactonases"/>
</dbReference>
<sequence>MNVYSTEVAETMSLPPPVENQAYCDVSALEAGHIEIPLAWVIDTAKDDEKAFLPALSFLLRHTTNHDTFVFDLGIRKDWETLPPAYVARIKKMGFRVSVPQDAAASLLRGGMPATDIAHVCLSHLHFDHTGDPALFPRATFLAGAGGRAFLAPGYPTDADSLFAGDLLPADRTRWLEPVGWPPLGPFAHALDFYGDGSLYVVDAGAGHFPGHVNVLARTSGDGGGCSWRGTARMTGGCSRGRRGSRGIVCWGVRIGMGRRRRSISGG</sequence>
<dbReference type="EMBL" id="LUGG01000025">
    <property type="protein sequence ID" value="OBZ67040.1"/>
    <property type="molecule type" value="Genomic_DNA"/>
</dbReference>
<feature type="domain" description="Metallo-beta-lactamase" evidence="6">
    <location>
        <begin position="54"/>
        <end position="212"/>
    </location>
</feature>
<evidence type="ECO:0000256" key="2">
    <source>
        <dbReference type="ARBA" id="ARBA00007749"/>
    </source>
</evidence>
<dbReference type="InterPro" id="IPR036866">
    <property type="entry name" value="RibonucZ/Hydroxyglut_hydro"/>
</dbReference>
<evidence type="ECO:0000259" key="6">
    <source>
        <dbReference type="Pfam" id="PF00753"/>
    </source>
</evidence>
<dbReference type="PANTHER" id="PTHR42978:SF2">
    <property type="entry name" value="102 KBASES UNSTABLE REGION: FROM 1 TO 119443"/>
    <property type="match status" value="1"/>
</dbReference>
<dbReference type="SUPFAM" id="SSF56281">
    <property type="entry name" value="Metallo-hydrolase/oxidoreductase"/>
    <property type="match status" value="1"/>
</dbReference>
<evidence type="ECO:0000256" key="4">
    <source>
        <dbReference type="ARBA" id="ARBA00022801"/>
    </source>
</evidence>